<keyword evidence="2" id="KW-1185">Reference proteome</keyword>
<accession>A0ABX8ZKG1</accession>
<dbReference type="EMBL" id="CP081295">
    <property type="protein sequence ID" value="QZD89236.1"/>
    <property type="molecule type" value="Genomic_DNA"/>
</dbReference>
<name>A0ABX8ZKG1_9SPHN</name>
<protein>
    <submittedName>
        <fullName evidence="1">Uncharacterized protein</fullName>
    </submittedName>
</protein>
<dbReference type="RefSeq" id="WP_221424736.1">
    <property type="nucleotide sequence ID" value="NZ_CP081295.1"/>
</dbReference>
<reference evidence="1 2" key="1">
    <citation type="submission" date="2021-08" db="EMBL/GenBank/DDBJ databases">
        <title>Comparative Genomics Analysis of the Genus Qipengyuania Reveals Extensive Genetic Diversity and Metabolic Versatility, Including the Description of Fifteen Novel Species.</title>
        <authorList>
            <person name="Liu Y."/>
        </authorList>
    </citation>
    <scope>NUCLEOTIDE SEQUENCE [LARGE SCALE GENOMIC DNA]</scope>
    <source>
        <strain evidence="1 2">1NDH13</strain>
    </source>
</reference>
<evidence type="ECO:0000313" key="1">
    <source>
        <dbReference type="EMBL" id="QZD89236.1"/>
    </source>
</evidence>
<organism evidence="1 2">
    <name type="scientific">Qipengyuania aurantiaca</name>
    <dbReference type="NCBI Taxonomy" id="2867233"/>
    <lineage>
        <taxon>Bacteria</taxon>
        <taxon>Pseudomonadati</taxon>
        <taxon>Pseudomonadota</taxon>
        <taxon>Alphaproteobacteria</taxon>
        <taxon>Sphingomonadales</taxon>
        <taxon>Erythrobacteraceae</taxon>
        <taxon>Qipengyuania</taxon>
    </lineage>
</organism>
<gene>
    <name evidence="1" type="ORF">K3148_10425</name>
</gene>
<evidence type="ECO:0000313" key="2">
    <source>
        <dbReference type="Proteomes" id="UP000824281"/>
    </source>
</evidence>
<sequence>MLAWVDQDRGLYLIPDEDADEWGEISFKFDRGLRKVDQPWADEADRQRGLAEAMALLLAEGFERRAS</sequence>
<dbReference type="Proteomes" id="UP000824281">
    <property type="component" value="Chromosome"/>
</dbReference>
<proteinExistence type="predicted"/>